<dbReference type="InterPro" id="IPR011992">
    <property type="entry name" value="EF-hand-dom_pair"/>
</dbReference>
<keyword evidence="1" id="KW-0106">Calcium</keyword>
<dbReference type="Proteomes" id="UP000215902">
    <property type="component" value="Unassembled WGS sequence"/>
</dbReference>
<dbReference type="AlphaFoldDB" id="A0A267DER9"/>
<proteinExistence type="predicted"/>
<evidence type="ECO:0000313" key="4">
    <source>
        <dbReference type="Proteomes" id="UP000215902"/>
    </source>
</evidence>
<name>A0A267DER9_9PLAT</name>
<dbReference type="OrthoDB" id="9974725at2759"/>
<dbReference type="Gene3D" id="1.10.238.10">
    <property type="entry name" value="EF-hand"/>
    <property type="match status" value="1"/>
</dbReference>
<dbReference type="STRING" id="282301.A0A267DER9"/>
<dbReference type="InterPro" id="IPR018247">
    <property type="entry name" value="EF_Hand_1_Ca_BS"/>
</dbReference>
<dbReference type="InterPro" id="IPR002048">
    <property type="entry name" value="EF_hand_dom"/>
</dbReference>
<feature type="domain" description="EF-hand" evidence="2">
    <location>
        <begin position="122"/>
        <end position="157"/>
    </location>
</feature>
<dbReference type="EMBL" id="NIVC01004356">
    <property type="protein sequence ID" value="PAA47715.1"/>
    <property type="molecule type" value="Genomic_DNA"/>
</dbReference>
<evidence type="ECO:0000256" key="1">
    <source>
        <dbReference type="ARBA" id="ARBA00022837"/>
    </source>
</evidence>
<evidence type="ECO:0000313" key="3">
    <source>
        <dbReference type="EMBL" id="PAA47715.1"/>
    </source>
</evidence>
<dbReference type="PROSITE" id="PS50222">
    <property type="entry name" value="EF_HAND_2"/>
    <property type="match status" value="1"/>
</dbReference>
<comment type="caution">
    <text evidence="3">The sequence shown here is derived from an EMBL/GenBank/DDBJ whole genome shotgun (WGS) entry which is preliminary data.</text>
</comment>
<evidence type="ECO:0000259" key="2">
    <source>
        <dbReference type="PROSITE" id="PS50222"/>
    </source>
</evidence>
<gene>
    <name evidence="3" type="ORF">BOX15_Mlig012667g2</name>
</gene>
<dbReference type="PROSITE" id="PS00018">
    <property type="entry name" value="EF_HAND_1"/>
    <property type="match status" value="1"/>
</dbReference>
<keyword evidence="4" id="KW-1185">Reference proteome</keyword>
<accession>A0A267DER9</accession>
<dbReference type="GO" id="GO:0005509">
    <property type="term" value="F:calcium ion binding"/>
    <property type="evidence" value="ECO:0007669"/>
    <property type="project" value="InterPro"/>
</dbReference>
<protein>
    <recommendedName>
        <fullName evidence="2">EF-hand domain-containing protein</fullName>
    </recommendedName>
</protein>
<reference evidence="3 4" key="1">
    <citation type="submission" date="2017-06" db="EMBL/GenBank/DDBJ databases">
        <title>A platform for efficient transgenesis in Macrostomum lignano, a flatworm model organism for stem cell research.</title>
        <authorList>
            <person name="Berezikov E."/>
        </authorList>
    </citation>
    <scope>NUCLEOTIDE SEQUENCE [LARGE SCALE GENOMIC DNA]</scope>
    <source>
        <strain evidence="3">DV1</strain>
        <tissue evidence="3">Whole organism</tissue>
    </source>
</reference>
<dbReference type="SUPFAM" id="SSF47473">
    <property type="entry name" value="EF-hand"/>
    <property type="match status" value="1"/>
</dbReference>
<sequence length="224" mass="26806">MGNDNSKQFMSGFQNKKVTHEFRTFFDFNKDGSLTEKDFVEAKEKICKMSGWKAGMPQYGHMETLFSEVWQNLHKSANEDGDEEISEEEWCAMWDSLFEKMARDKELAEKEKREYQLELPDWLSRYFEYKFNLLDRTRDNEVDIEEYEYVMQDFGVKPKDARDAFKRFTEGSSKKLDKAYFLQLCRQYFISDDPEDPGNFINGKLEWDDLEVKYCPRVEESKLC</sequence>
<organism evidence="3 4">
    <name type="scientific">Macrostomum lignano</name>
    <dbReference type="NCBI Taxonomy" id="282301"/>
    <lineage>
        <taxon>Eukaryota</taxon>
        <taxon>Metazoa</taxon>
        <taxon>Spiralia</taxon>
        <taxon>Lophotrochozoa</taxon>
        <taxon>Platyhelminthes</taxon>
        <taxon>Rhabditophora</taxon>
        <taxon>Macrostomorpha</taxon>
        <taxon>Macrostomida</taxon>
        <taxon>Macrostomidae</taxon>
        <taxon>Macrostomum</taxon>
    </lineage>
</organism>